<dbReference type="Proteomes" id="UP000180215">
    <property type="component" value="Unassembled WGS sequence"/>
</dbReference>
<evidence type="ECO:0000256" key="1">
    <source>
        <dbReference type="SAM" id="MobiDB-lite"/>
    </source>
</evidence>
<name>A0A1S1P4B0_METEX</name>
<organism evidence="2 3">
    <name type="scientific">Methylorubrum extorquens</name>
    <name type="common">Methylobacterium dichloromethanicum</name>
    <name type="synonym">Methylobacterium extorquens</name>
    <dbReference type="NCBI Taxonomy" id="408"/>
    <lineage>
        <taxon>Bacteria</taxon>
        <taxon>Pseudomonadati</taxon>
        <taxon>Pseudomonadota</taxon>
        <taxon>Alphaproteobacteria</taxon>
        <taxon>Hyphomicrobiales</taxon>
        <taxon>Methylobacteriaceae</taxon>
        <taxon>Methylorubrum</taxon>
    </lineage>
</organism>
<dbReference type="AlphaFoldDB" id="A0A1S1P4B0"/>
<feature type="compositionally biased region" description="Basic residues" evidence="1">
    <location>
        <begin position="89"/>
        <end position="100"/>
    </location>
</feature>
<accession>A0A1S1P4B0</accession>
<feature type="region of interest" description="Disordered" evidence="1">
    <location>
        <begin position="58"/>
        <end position="100"/>
    </location>
</feature>
<dbReference type="EMBL" id="MNAO01000018">
    <property type="protein sequence ID" value="OHV17848.1"/>
    <property type="molecule type" value="Genomic_DNA"/>
</dbReference>
<reference evidence="2 3" key="1">
    <citation type="submission" date="2016-10" db="EMBL/GenBank/DDBJ databases">
        <title>Draft genome sequence of Methylobacterium extorquens CP3, a seed endophyte of Crotalaria pumila with plant growth-promoting and metal tolerance properties.</title>
        <authorList>
            <person name="Sanchez-Lopez A.S."/>
            <person name="Van Hamme J.D."/>
            <person name="Thijs S."/>
            <person name="Mcammond B.M."/>
            <person name="Stevens V."/>
            <person name="Gonzalez-Chavez M.D.C."/>
            <person name="Vangronsveld J."/>
        </authorList>
    </citation>
    <scope>NUCLEOTIDE SEQUENCE [LARGE SCALE GENOMIC DNA]</scope>
    <source>
        <strain evidence="2 3">CP3</strain>
    </source>
</reference>
<sequence>MAVYRSAKPSFDIVSNRVQPMIIFAPTPITMASETRAFENGPPGLILSGEALAARAASSASETLDQSKKWNHPSAAVGGTDMQQEAKMRKSHKRRQMGSE</sequence>
<comment type="caution">
    <text evidence="2">The sequence shown here is derived from an EMBL/GenBank/DDBJ whole genome shotgun (WGS) entry which is preliminary data.</text>
</comment>
<protein>
    <submittedName>
        <fullName evidence="2">Uncharacterized protein</fullName>
    </submittedName>
</protein>
<evidence type="ECO:0000313" key="3">
    <source>
        <dbReference type="Proteomes" id="UP000180215"/>
    </source>
</evidence>
<proteinExistence type="predicted"/>
<evidence type="ECO:0000313" key="2">
    <source>
        <dbReference type="EMBL" id="OHV17848.1"/>
    </source>
</evidence>
<gene>
    <name evidence="2" type="ORF">BK022_03020</name>
</gene>